<evidence type="ECO:0000313" key="4">
    <source>
        <dbReference type="Proteomes" id="UP000241447"/>
    </source>
</evidence>
<evidence type="ECO:0000313" key="3">
    <source>
        <dbReference type="EMBL" id="AVW90928.1"/>
    </source>
</evidence>
<dbReference type="Proteomes" id="UP000241447">
    <property type="component" value="Chromosome"/>
</dbReference>
<dbReference type="KEGG" id="cbak:DA792_07390"/>
<organism evidence="3 4">
    <name type="scientific">Celeribacter baekdonensis</name>
    <dbReference type="NCBI Taxonomy" id="875171"/>
    <lineage>
        <taxon>Bacteria</taxon>
        <taxon>Pseudomonadati</taxon>
        <taxon>Pseudomonadota</taxon>
        <taxon>Alphaproteobacteria</taxon>
        <taxon>Rhodobacterales</taxon>
        <taxon>Roseobacteraceae</taxon>
        <taxon>Celeribacter</taxon>
    </lineage>
</organism>
<feature type="transmembrane region" description="Helical" evidence="2">
    <location>
        <begin position="44"/>
        <end position="64"/>
    </location>
</feature>
<protein>
    <submittedName>
        <fullName evidence="3">Uncharacterized protein</fullName>
    </submittedName>
</protein>
<evidence type="ECO:0000256" key="1">
    <source>
        <dbReference type="SAM" id="MobiDB-lite"/>
    </source>
</evidence>
<dbReference type="AlphaFoldDB" id="A0A2R4M1C0"/>
<sequence length="173" mass="20101">MFGLICKNREHPLWSNDQRHLELQISGIWAFCLAIPLKHDIFNAMTWIDFLILFGGLSIAVTLWRSRVSKRPRKPDVKPPSQHTRDLREALTKITLYGAMTPWWLTPFSILRHSKRKEWWQDGTQLPKARPTGPWDTEDTVDDDVVDIVPIDFDLRPNTGARKAQPPQDKNIP</sequence>
<keyword evidence="2" id="KW-0812">Transmembrane</keyword>
<keyword evidence="2" id="KW-1133">Transmembrane helix</keyword>
<proteinExistence type="predicted"/>
<accession>A0A2R4M1C0</accession>
<name>A0A2R4M1C0_9RHOB</name>
<keyword evidence="2" id="KW-0472">Membrane</keyword>
<reference evidence="3 4" key="1">
    <citation type="submission" date="2018-03" db="EMBL/GenBank/DDBJ databases">
        <title>The Complete Genome of Celeribacter baekdonensis strain LH4, a Thiosulfate-Oxidizing Alphaproteobacterium Isolated from Gulf of Mexico Continental Slope Sediments.</title>
        <authorList>
            <person name="Flood B.E."/>
            <person name="Bailey J.V."/>
            <person name="Leprich D."/>
        </authorList>
    </citation>
    <scope>NUCLEOTIDE SEQUENCE [LARGE SCALE GENOMIC DNA]</scope>
    <source>
        <strain evidence="3 4">LH4</strain>
    </source>
</reference>
<gene>
    <name evidence="3" type="ORF">DA792_07390</name>
</gene>
<feature type="region of interest" description="Disordered" evidence="1">
    <location>
        <begin position="123"/>
        <end position="142"/>
    </location>
</feature>
<dbReference type="EMBL" id="CP028475">
    <property type="protein sequence ID" value="AVW90928.1"/>
    <property type="molecule type" value="Genomic_DNA"/>
</dbReference>
<evidence type="ECO:0000256" key="2">
    <source>
        <dbReference type="SAM" id="Phobius"/>
    </source>
</evidence>